<comment type="caution">
    <text evidence="9">The sequence shown here is derived from an EMBL/GenBank/DDBJ whole genome shotgun (WGS) entry which is preliminary data.</text>
</comment>
<evidence type="ECO:0000256" key="5">
    <source>
        <dbReference type="ARBA" id="ARBA00022692"/>
    </source>
</evidence>
<protein>
    <submittedName>
        <fullName evidence="9">Spore germination protein</fullName>
    </submittedName>
</protein>
<name>A0ABT1YGE6_9BACL</name>
<accession>A0ABT1YGE6</accession>
<evidence type="ECO:0000256" key="8">
    <source>
        <dbReference type="SAM" id="Phobius"/>
    </source>
</evidence>
<keyword evidence="3" id="KW-0813">Transport</keyword>
<feature type="transmembrane region" description="Helical" evidence="8">
    <location>
        <begin position="185"/>
        <end position="205"/>
    </location>
</feature>
<feature type="transmembrane region" description="Helical" evidence="8">
    <location>
        <begin position="307"/>
        <end position="324"/>
    </location>
</feature>
<feature type="transmembrane region" description="Helical" evidence="8">
    <location>
        <begin position="271"/>
        <end position="295"/>
    </location>
</feature>
<keyword evidence="5 8" id="KW-0812">Transmembrane</keyword>
<keyword evidence="4" id="KW-0309">Germination</keyword>
<comment type="similarity">
    <text evidence="2">Belongs to the amino acid-polyamine-organocation (APC) superfamily. Spore germination protein (SGP) (TC 2.A.3.9) family.</text>
</comment>
<dbReference type="PANTHER" id="PTHR34975:SF2">
    <property type="entry name" value="SPORE GERMINATION PROTEIN A2"/>
    <property type="match status" value="1"/>
</dbReference>
<dbReference type="Pfam" id="PF03845">
    <property type="entry name" value="Spore_permease"/>
    <property type="match status" value="1"/>
</dbReference>
<feature type="transmembrane region" description="Helical" evidence="8">
    <location>
        <begin position="217"/>
        <end position="239"/>
    </location>
</feature>
<dbReference type="PANTHER" id="PTHR34975">
    <property type="entry name" value="SPORE GERMINATION PROTEIN A2"/>
    <property type="match status" value="1"/>
</dbReference>
<evidence type="ECO:0000256" key="2">
    <source>
        <dbReference type="ARBA" id="ARBA00007998"/>
    </source>
</evidence>
<gene>
    <name evidence="9" type="ORF">NV381_13775</name>
</gene>
<keyword evidence="10" id="KW-1185">Reference proteome</keyword>
<evidence type="ECO:0000256" key="3">
    <source>
        <dbReference type="ARBA" id="ARBA00022448"/>
    </source>
</evidence>
<feature type="transmembrane region" description="Helical" evidence="8">
    <location>
        <begin position="12"/>
        <end position="31"/>
    </location>
</feature>
<keyword evidence="7 8" id="KW-0472">Membrane</keyword>
<evidence type="ECO:0000313" key="10">
    <source>
        <dbReference type="Proteomes" id="UP001300012"/>
    </source>
</evidence>
<dbReference type="RefSeq" id="WP_258213871.1">
    <property type="nucleotide sequence ID" value="NZ_JANQBD010000009.1"/>
</dbReference>
<feature type="transmembrane region" description="Helical" evidence="8">
    <location>
        <begin position="37"/>
        <end position="57"/>
    </location>
</feature>
<feature type="transmembrane region" description="Helical" evidence="8">
    <location>
        <begin position="145"/>
        <end position="165"/>
    </location>
</feature>
<evidence type="ECO:0000313" key="9">
    <source>
        <dbReference type="EMBL" id="MCR8632273.1"/>
    </source>
</evidence>
<feature type="transmembrane region" description="Helical" evidence="8">
    <location>
        <begin position="121"/>
        <end position="138"/>
    </location>
</feature>
<evidence type="ECO:0000256" key="6">
    <source>
        <dbReference type="ARBA" id="ARBA00022989"/>
    </source>
</evidence>
<evidence type="ECO:0000256" key="4">
    <source>
        <dbReference type="ARBA" id="ARBA00022544"/>
    </source>
</evidence>
<feature type="transmembrane region" description="Helical" evidence="8">
    <location>
        <begin position="78"/>
        <end position="101"/>
    </location>
</feature>
<evidence type="ECO:0000256" key="7">
    <source>
        <dbReference type="ARBA" id="ARBA00023136"/>
    </source>
</evidence>
<dbReference type="Gene3D" id="1.20.1740.10">
    <property type="entry name" value="Amino acid/polyamine transporter I"/>
    <property type="match status" value="1"/>
</dbReference>
<reference evidence="9 10" key="1">
    <citation type="submission" date="2022-08" db="EMBL/GenBank/DDBJ databases">
        <title>Paenibacillus endoradicis sp. nov., Paenibacillus radicibacter sp. nov and Paenibacillus pararadicis sp. nov., three cold-adapted plant growth-promoting bacteria isolated from root of Larix gmelinii in Great Khingan.</title>
        <authorList>
            <person name="Xue H."/>
        </authorList>
    </citation>
    <scope>NUCLEOTIDE SEQUENCE [LARGE SCALE GENOMIC DNA]</scope>
    <source>
        <strain evidence="9 10">N5-1-1-5</strain>
    </source>
</reference>
<evidence type="ECO:0000256" key="1">
    <source>
        <dbReference type="ARBA" id="ARBA00004141"/>
    </source>
</evidence>
<comment type="subcellular location">
    <subcellularLocation>
        <location evidence="1">Membrane</location>
        <topology evidence="1">Multi-pass membrane protein</topology>
    </subcellularLocation>
</comment>
<keyword evidence="6 8" id="KW-1133">Transmembrane helix</keyword>
<proteinExistence type="inferred from homology"/>
<feature type="transmembrane region" description="Helical" evidence="8">
    <location>
        <begin position="336"/>
        <end position="355"/>
    </location>
</feature>
<dbReference type="EMBL" id="JANQBD010000009">
    <property type="protein sequence ID" value="MCR8632273.1"/>
    <property type="molecule type" value="Genomic_DNA"/>
</dbReference>
<organism evidence="9 10">
    <name type="scientific">Paenibacillus radicis</name>
    <name type="common">ex Xue et al. 2023</name>
    <dbReference type="NCBI Taxonomy" id="2972489"/>
    <lineage>
        <taxon>Bacteria</taxon>
        <taxon>Bacillati</taxon>
        <taxon>Bacillota</taxon>
        <taxon>Bacilli</taxon>
        <taxon>Bacillales</taxon>
        <taxon>Paenibacillaceae</taxon>
        <taxon>Paenibacillus</taxon>
    </lineage>
</organism>
<dbReference type="InterPro" id="IPR004761">
    <property type="entry name" value="Spore_GerAB"/>
</dbReference>
<dbReference type="Proteomes" id="UP001300012">
    <property type="component" value="Unassembled WGS sequence"/>
</dbReference>
<sequence>MRTHHIGVREVASIGIIFIITKIFLPLQRLLTDNGGTAAWIIILIAGLLCPLIWWGVRGVLRNGTQGSTLITATEEIWGPYLGSMVNLAYFSLFFIITFTVLREFSELLTSDILLRTPLKVILLSLLITAAIVAYSGIEAMGRLCWLTIGLIIASVFITLVGGLMTHSEPNALSPFWGTGRTHVLTMGIVKSSLFSELLVLGFLVPRMRKTEEWGKAAWWCMAISSIVLFSTTIVYLYVVPYPTATRLNVPMFEISRIIIFGRWIQRVESLFLIVWLLCAVIKLSIAIYCCASTLSQMLRLPRTQPLIIPLSIIIYSFALLPASEMAAVAWDRDILRTYGSLISVCLPMATWLAGTVRRKWRQP</sequence>